<evidence type="ECO:0000313" key="1">
    <source>
        <dbReference type="EMBL" id="RGC15886.1"/>
    </source>
</evidence>
<dbReference type="AlphaFoldDB" id="A0A3E2VX10"/>
<proteinExistence type="predicted"/>
<evidence type="ECO:0000313" key="2">
    <source>
        <dbReference type="Proteomes" id="UP000260025"/>
    </source>
</evidence>
<comment type="caution">
    <text evidence="1">The sequence shown here is derived from an EMBL/GenBank/DDBJ whole genome shotgun (WGS) entry which is preliminary data.</text>
</comment>
<gene>
    <name evidence="1" type="ORF">DXA38_09465</name>
</gene>
<accession>A0A3E2VX10</accession>
<protein>
    <submittedName>
        <fullName evidence="1">Uncharacterized protein</fullName>
    </submittedName>
</protein>
<sequence>MPNRIECLIHMKNFIKQKKGLLSHYKMFPLHICIMQQHSYLFHKQVKALLRYIRCNHFQYYYKFGEPGR</sequence>
<reference evidence="1 2" key="1">
    <citation type="submission" date="2018-08" db="EMBL/GenBank/DDBJ databases">
        <title>A genome reference for cultivated species of the human gut microbiota.</title>
        <authorList>
            <person name="Zou Y."/>
            <person name="Xue W."/>
            <person name="Luo G."/>
        </authorList>
    </citation>
    <scope>NUCLEOTIDE SEQUENCE [LARGE SCALE GENOMIC DNA]</scope>
    <source>
        <strain evidence="1 2">OF01-2LB</strain>
    </source>
</reference>
<dbReference type="Proteomes" id="UP000260025">
    <property type="component" value="Unassembled WGS sequence"/>
</dbReference>
<organism evidence="1 2">
    <name type="scientific">Clostridium innocuum</name>
    <dbReference type="NCBI Taxonomy" id="1522"/>
    <lineage>
        <taxon>Bacteria</taxon>
        <taxon>Bacillati</taxon>
        <taxon>Bacillota</taxon>
        <taxon>Clostridia</taxon>
        <taxon>Eubacteriales</taxon>
        <taxon>Clostridiaceae</taxon>
        <taxon>Clostridium</taxon>
    </lineage>
</organism>
<dbReference type="EMBL" id="QVEV01000011">
    <property type="protein sequence ID" value="RGC15886.1"/>
    <property type="molecule type" value="Genomic_DNA"/>
</dbReference>
<name>A0A3E2VX10_CLOIN</name>